<reference evidence="3" key="2">
    <citation type="journal article" date="2018" name="Plant J.">
        <title>The Sorghum bicolor reference genome: improved assembly, gene annotations, a transcriptome atlas, and signatures of genome organization.</title>
        <authorList>
            <person name="McCormick R.F."/>
            <person name="Truong S.K."/>
            <person name="Sreedasyam A."/>
            <person name="Jenkins J."/>
            <person name="Shu S."/>
            <person name="Sims D."/>
            <person name="Kennedy M."/>
            <person name="Amirebrahimi M."/>
            <person name="Weers B.D."/>
            <person name="McKinley B."/>
            <person name="Mattison A."/>
            <person name="Morishige D.T."/>
            <person name="Grimwood J."/>
            <person name="Schmutz J."/>
            <person name="Mullet J.E."/>
        </authorList>
    </citation>
    <scope>NUCLEOTIDE SEQUENCE [LARGE SCALE GENOMIC DNA]</scope>
    <source>
        <strain evidence="3">cv. BTx623</strain>
    </source>
</reference>
<dbReference type="EMBL" id="CM000763">
    <property type="protein sequence ID" value="OQU85486.1"/>
    <property type="molecule type" value="Genomic_DNA"/>
</dbReference>
<sequence>MEAPTRPLSLRRHRRPRPPRPDAASLSPDATAGRGHRAPTRPPKVFENHRIVFTVGTSIASVLTAWAGYSLRQVHQSRIERRLESIESSAHCTSARQSHLRWPANPSAAGVAYGRQRVIRRILRSRAASPSDGVYHATSSVRRAAFPCCDIVFSRCQPTSSPRTSFPRQRRQRQQDSFPRQRQRRQQDAYYNYFGSCILQLLHV</sequence>
<evidence type="ECO:0000313" key="3">
    <source>
        <dbReference type="Proteomes" id="UP000000768"/>
    </source>
</evidence>
<dbReference type="Proteomes" id="UP000000768">
    <property type="component" value="Chromosome 4"/>
</dbReference>
<protein>
    <submittedName>
        <fullName evidence="2">Uncharacterized protein</fullName>
    </submittedName>
</protein>
<dbReference type="PANTHER" id="PTHR36703:SF1">
    <property type="entry name" value="TRIACYLGLYCEROL LIPASE-LIKE PROTEIN"/>
    <property type="match status" value="1"/>
</dbReference>
<dbReference type="AlphaFoldDB" id="A0A1Z5RQ18"/>
<dbReference type="STRING" id="4558.A0A1Z5RQ18"/>
<gene>
    <name evidence="2" type="ORF">SORBI_3004G253601</name>
</gene>
<feature type="region of interest" description="Disordered" evidence="1">
    <location>
        <begin position="1"/>
        <end position="43"/>
    </location>
</feature>
<feature type="compositionally biased region" description="Basic residues" evidence="1">
    <location>
        <begin position="9"/>
        <end position="18"/>
    </location>
</feature>
<proteinExistence type="predicted"/>
<evidence type="ECO:0000313" key="2">
    <source>
        <dbReference type="EMBL" id="OQU85486.1"/>
    </source>
</evidence>
<reference evidence="2 3" key="1">
    <citation type="journal article" date="2009" name="Nature">
        <title>The Sorghum bicolor genome and the diversification of grasses.</title>
        <authorList>
            <person name="Paterson A.H."/>
            <person name="Bowers J.E."/>
            <person name="Bruggmann R."/>
            <person name="Dubchak I."/>
            <person name="Grimwood J."/>
            <person name="Gundlach H."/>
            <person name="Haberer G."/>
            <person name="Hellsten U."/>
            <person name="Mitros T."/>
            <person name="Poliakov A."/>
            <person name="Schmutz J."/>
            <person name="Spannagl M."/>
            <person name="Tang H."/>
            <person name="Wang X."/>
            <person name="Wicker T."/>
            <person name="Bharti A.K."/>
            <person name="Chapman J."/>
            <person name="Feltus F.A."/>
            <person name="Gowik U."/>
            <person name="Grigoriev I.V."/>
            <person name="Lyons E."/>
            <person name="Maher C.A."/>
            <person name="Martis M."/>
            <person name="Narechania A."/>
            <person name="Otillar R.P."/>
            <person name="Penning B.W."/>
            <person name="Salamov A.A."/>
            <person name="Wang Y."/>
            <person name="Zhang L."/>
            <person name="Carpita N.C."/>
            <person name="Freeling M."/>
            <person name="Gingle A.R."/>
            <person name="Hash C.T."/>
            <person name="Keller B."/>
            <person name="Klein P."/>
            <person name="Kresovich S."/>
            <person name="McCann M.C."/>
            <person name="Ming R."/>
            <person name="Peterson D.G."/>
            <person name="Mehboob-ur-Rahman"/>
            <person name="Ware D."/>
            <person name="Westhoff P."/>
            <person name="Mayer K.F."/>
            <person name="Messing J."/>
            <person name="Rokhsar D.S."/>
        </authorList>
    </citation>
    <scope>NUCLEOTIDE SEQUENCE [LARGE SCALE GENOMIC DNA]</scope>
    <source>
        <strain evidence="3">cv. BTx623</strain>
    </source>
</reference>
<evidence type="ECO:0000256" key="1">
    <source>
        <dbReference type="SAM" id="MobiDB-lite"/>
    </source>
</evidence>
<keyword evidence="3" id="KW-1185">Reference proteome</keyword>
<name>A0A1Z5RQ18_SORBI</name>
<accession>A0A1Z5RQ18</accession>
<dbReference type="Gramene" id="OQU85486">
    <property type="protein sequence ID" value="OQU85486"/>
    <property type="gene ID" value="SORBI_3004G253601"/>
</dbReference>
<feature type="compositionally biased region" description="Low complexity" evidence="1">
    <location>
        <begin position="158"/>
        <end position="167"/>
    </location>
</feature>
<organism evidence="2 3">
    <name type="scientific">Sorghum bicolor</name>
    <name type="common">Sorghum</name>
    <name type="synonym">Sorghum vulgare</name>
    <dbReference type="NCBI Taxonomy" id="4558"/>
    <lineage>
        <taxon>Eukaryota</taxon>
        <taxon>Viridiplantae</taxon>
        <taxon>Streptophyta</taxon>
        <taxon>Embryophyta</taxon>
        <taxon>Tracheophyta</taxon>
        <taxon>Spermatophyta</taxon>
        <taxon>Magnoliopsida</taxon>
        <taxon>Liliopsida</taxon>
        <taxon>Poales</taxon>
        <taxon>Poaceae</taxon>
        <taxon>PACMAD clade</taxon>
        <taxon>Panicoideae</taxon>
        <taxon>Andropogonodae</taxon>
        <taxon>Andropogoneae</taxon>
        <taxon>Sorghinae</taxon>
        <taxon>Sorghum</taxon>
    </lineage>
</organism>
<feature type="region of interest" description="Disordered" evidence="1">
    <location>
        <begin position="158"/>
        <end position="185"/>
    </location>
</feature>
<dbReference type="PANTHER" id="PTHR36703">
    <property type="entry name" value="TRIACYLGLYCEROL LIPASE-LIKE PROTEIN"/>
    <property type="match status" value="1"/>
</dbReference>
<dbReference type="InParanoid" id="A0A1Z5RQ18"/>